<keyword evidence="6" id="KW-0443">Lipid metabolism</keyword>
<dbReference type="AlphaFoldDB" id="V6LL33"/>
<organism evidence="11">
    <name type="scientific">Spironucleus salmonicida</name>
    <dbReference type="NCBI Taxonomy" id="348837"/>
    <lineage>
        <taxon>Eukaryota</taxon>
        <taxon>Metamonada</taxon>
        <taxon>Diplomonadida</taxon>
        <taxon>Hexamitidae</taxon>
        <taxon>Hexamitinae</taxon>
        <taxon>Spironucleus</taxon>
    </lineage>
</organism>
<dbReference type="GO" id="GO:0006629">
    <property type="term" value="P:lipid metabolic process"/>
    <property type="evidence" value="ECO:0007669"/>
    <property type="project" value="UniProtKB-KW"/>
</dbReference>
<dbReference type="PANTHER" id="PTHR23063">
    <property type="entry name" value="PHOSPHOLIPID ACYLTRANSFERASE"/>
    <property type="match status" value="1"/>
</dbReference>
<dbReference type="InterPro" id="IPR002123">
    <property type="entry name" value="Plipid/glycerol_acylTrfase"/>
</dbReference>
<proteinExistence type="inferred from homology"/>
<evidence type="ECO:0000256" key="5">
    <source>
        <dbReference type="ARBA" id="ARBA00022989"/>
    </source>
</evidence>
<dbReference type="EMBL" id="KI546100">
    <property type="protein sequence ID" value="EST45340.1"/>
    <property type="molecule type" value="Genomic_DNA"/>
</dbReference>
<feature type="domain" description="Phospholipid/glycerol acyltransferase" evidence="10">
    <location>
        <begin position="101"/>
        <end position="209"/>
    </location>
</feature>
<evidence type="ECO:0000256" key="6">
    <source>
        <dbReference type="ARBA" id="ARBA00023098"/>
    </source>
</evidence>
<gene>
    <name evidence="12" type="ORF">SS50377_20286</name>
    <name evidence="11" type="ORF">SS50377_jh065</name>
</gene>
<accession>V6LL33</accession>
<protein>
    <submittedName>
        <fullName evidence="12">Lysophosphatidylcholine acyltransferase/Lyso-PAF acetyltransferase</fullName>
    </submittedName>
    <submittedName>
        <fullName evidence="11">Lysophospholipid acyltransferase (LPLAT) superfamily</fullName>
    </submittedName>
</protein>
<evidence type="ECO:0000313" key="11">
    <source>
        <dbReference type="EMBL" id="EST45340.1"/>
    </source>
</evidence>
<evidence type="ECO:0000313" key="12">
    <source>
        <dbReference type="EMBL" id="KAH0576940.1"/>
    </source>
</evidence>
<evidence type="ECO:0000256" key="7">
    <source>
        <dbReference type="ARBA" id="ARBA00023136"/>
    </source>
</evidence>
<evidence type="ECO:0000256" key="2">
    <source>
        <dbReference type="ARBA" id="ARBA00008655"/>
    </source>
</evidence>
<evidence type="ECO:0000256" key="4">
    <source>
        <dbReference type="ARBA" id="ARBA00022692"/>
    </source>
</evidence>
<dbReference type="GO" id="GO:0016020">
    <property type="term" value="C:membrane"/>
    <property type="evidence" value="ECO:0007669"/>
    <property type="project" value="UniProtKB-SubCell"/>
</dbReference>
<reference evidence="11 12" key="1">
    <citation type="journal article" date="2014" name="PLoS Genet.">
        <title>The Genome of Spironucleus salmonicida Highlights a Fish Pathogen Adapted to Fluctuating Environments.</title>
        <authorList>
            <person name="Xu F."/>
            <person name="Jerlstrom-Hultqvist J."/>
            <person name="Einarsson E."/>
            <person name="Astvaldsson A."/>
            <person name="Svard S.G."/>
            <person name="Andersson J.O."/>
        </authorList>
    </citation>
    <scope>NUCLEOTIDE SEQUENCE</scope>
    <source>
        <strain evidence="12">ATCC 50377</strain>
    </source>
</reference>
<dbReference type="KEGG" id="ssao:94294309"/>
<dbReference type="Proteomes" id="UP000018208">
    <property type="component" value="Unassembled WGS sequence"/>
</dbReference>
<reference evidence="12" key="2">
    <citation type="submission" date="2020-12" db="EMBL/GenBank/DDBJ databases">
        <title>New Spironucleus salmonicida genome in near-complete chromosomes.</title>
        <authorList>
            <person name="Xu F."/>
            <person name="Kurt Z."/>
            <person name="Jimenez-Gonzalez A."/>
            <person name="Astvaldsson A."/>
            <person name="Andersson J.O."/>
            <person name="Svard S.G."/>
        </authorList>
    </citation>
    <scope>NUCLEOTIDE SEQUENCE</scope>
    <source>
        <strain evidence="12">ATCC 50377</strain>
    </source>
</reference>
<dbReference type="OrthoDB" id="272512at2759"/>
<keyword evidence="5 9" id="KW-1133">Transmembrane helix</keyword>
<dbReference type="GO" id="GO:0016746">
    <property type="term" value="F:acyltransferase activity"/>
    <property type="evidence" value="ECO:0007669"/>
    <property type="project" value="UniProtKB-KW"/>
</dbReference>
<dbReference type="RefSeq" id="XP_067767713.1">
    <property type="nucleotide sequence ID" value="XM_067904231.1"/>
</dbReference>
<keyword evidence="7 9" id="KW-0472">Membrane</keyword>
<comment type="subcellular location">
    <subcellularLocation>
        <location evidence="1">Membrane</location>
    </subcellularLocation>
</comment>
<evidence type="ECO:0000256" key="3">
    <source>
        <dbReference type="ARBA" id="ARBA00022679"/>
    </source>
</evidence>
<dbReference type="SUPFAM" id="SSF69593">
    <property type="entry name" value="Glycerol-3-phosphate (1)-acyltransferase"/>
    <property type="match status" value="1"/>
</dbReference>
<dbReference type="GeneID" id="94294309"/>
<comment type="similarity">
    <text evidence="2">Belongs to the 1-acyl-sn-glycerol-3-phosphate acyltransferase family.</text>
</comment>
<dbReference type="SMART" id="SM00563">
    <property type="entry name" value="PlsC"/>
    <property type="match status" value="1"/>
</dbReference>
<keyword evidence="8 11" id="KW-0012">Acyltransferase</keyword>
<evidence type="ECO:0000256" key="9">
    <source>
        <dbReference type="SAM" id="Phobius"/>
    </source>
</evidence>
<name>V6LL33_9EUKA</name>
<dbReference type="Pfam" id="PF01553">
    <property type="entry name" value="Acyltransferase"/>
    <property type="match status" value="1"/>
</dbReference>
<dbReference type="VEuPathDB" id="GiardiaDB:SS50377_20286"/>
<evidence type="ECO:0000256" key="1">
    <source>
        <dbReference type="ARBA" id="ARBA00004370"/>
    </source>
</evidence>
<sequence length="329" mass="37262">MRHPRLRRSSFKPSPIYRNLLNPLFLIFSPIIIPIRFFIIIVSLVLNFMTDSILYRLDCDISKPLSKFSMKYLKITKLITYKLVCMACSIHVVVKGKQQAKIIIGNHSSMFDIPVLIASGIMCTISKSGVTKVNLLKPGILVSRTLLARTCQGNVIDTLKERYSQQDSLWPTIGIFAAGTTVENDCIIPFRTGAFQPMQPVQLLNITYNTGKDFTYTVQNAKQVIKNILLNPFGTVTVEYLTVIKPEQGETPIDFATRTQFIMASLPGKEISPFGYKDCLYFVGKNFVPSQAYQDEFGWMGTHDDYMLLCKKVNKDPFVQWDKADLIAD</sequence>
<dbReference type="PANTHER" id="PTHR23063:SF52">
    <property type="entry name" value="LYSOPHOSPHATIDYLCHOLINE ACYLTRANSFERASE"/>
    <property type="match status" value="1"/>
</dbReference>
<dbReference type="EMBL" id="AUWU02000001">
    <property type="protein sequence ID" value="KAH0576940.1"/>
    <property type="molecule type" value="Genomic_DNA"/>
</dbReference>
<feature type="transmembrane region" description="Helical" evidence="9">
    <location>
        <begin position="20"/>
        <end position="46"/>
    </location>
</feature>
<evidence type="ECO:0000313" key="13">
    <source>
        <dbReference type="Proteomes" id="UP000018208"/>
    </source>
</evidence>
<keyword evidence="3 11" id="KW-0808">Transferase</keyword>
<evidence type="ECO:0000256" key="8">
    <source>
        <dbReference type="ARBA" id="ARBA00023315"/>
    </source>
</evidence>
<keyword evidence="4 9" id="KW-0812">Transmembrane</keyword>
<evidence type="ECO:0000259" key="10">
    <source>
        <dbReference type="SMART" id="SM00563"/>
    </source>
</evidence>
<keyword evidence="13" id="KW-1185">Reference proteome</keyword>